<keyword evidence="3" id="KW-1185">Reference proteome</keyword>
<gene>
    <name evidence="2" type="ORF">AQUCO_01400172v1</name>
</gene>
<accession>A0A2G5DUZ1</accession>
<feature type="region of interest" description="Disordered" evidence="1">
    <location>
        <begin position="21"/>
        <end position="55"/>
    </location>
</feature>
<dbReference type="PANTHER" id="PTHR37237:SF1">
    <property type="entry name" value="OS02G0567000 PROTEIN"/>
    <property type="match status" value="1"/>
</dbReference>
<proteinExistence type="predicted"/>
<sequence length="147" mass="15543">MRGVGGPLLCIGDLLSDVGETDGSGDYIEPSSVSLSSPSSSSSSNSNSNSKDPLPALDLSQLFEENYKQLNEALSESGHSWTAQTLKLCTALETADKLIQSANFDAKSLSEKVDVLQNIVRRGNSAVKQIKVINGAVNIEKRSSAGR</sequence>
<dbReference type="AlphaFoldDB" id="A0A2G5DUZ1"/>
<evidence type="ECO:0000313" key="2">
    <source>
        <dbReference type="EMBL" id="PIA47321.1"/>
    </source>
</evidence>
<name>A0A2G5DUZ1_AQUCA</name>
<evidence type="ECO:0000313" key="3">
    <source>
        <dbReference type="Proteomes" id="UP000230069"/>
    </source>
</evidence>
<dbReference type="Proteomes" id="UP000230069">
    <property type="component" value="Unassembled WGS sequence"/>
</dbReference>
<dbReference type="PANTHER" id="PTHR37237">
    <property type="entry name" value="OS02G0567000 PROTEIN"/>
    <property type="match status" value="1"/>
</dbReference>
<feature type="compositionally biased region" description="Low complexity" evidence="1">
    <location>
        <begin position="31"/>
        <end position="50"/>
    </location>
</feature>
<dbReference type="InParanoid" id="A0A2G5DUZ1"/>
<dbReference type="STRING" id="218851.A0A2G5DUZ1"/>
<dbReference type="OrthoDB" id="1629067at2759"/>
<evidence type="ECO:0000256" key="1">
    <source>
        <dbReference type="SAM" id="MobiDB-lite"/>
    </source>
</evidence>
<dbReference type="FunCoup" id="A0A2G5DUZ1">
    <property type="interactions" value="534"/>
</dbReference>
<dbReference type="EMBL" id="KZ305031">
    <property type="protein sequence ID" value="PIA47321.1"/>
    <property type="molecule type" value="Genomic_DNA"/>
</dbReference>
<organism evidence="2 3">
    <name type="scientific">Aquilegia coerulea</name>
    <name type="common">Rocky mountain columbine</name>
    <dbReference type="NCBI Taxonomy" id="218851"/>
    <lineage>
        <taxon>Eukaryota</taxon>
        <taxon>Viridiplantae</taxon>
        <taxon>Streptophyta</taxon>
        <taxon>Embryophyta</taxon>
        <taxon>Tracheophyta</taxon>
        <taxon>Spermatophyta</taxon>
        <taxon>Magnoliopsida</taxon>
        <taxon>Ranunculales</taxon>
        <taxon>Ranunculaceae</taxon>
        <taxon>Thalictroideae</taxon>
        <taxon>Aquilegia</taxon>
    </lineage>
</organism>
<reference evidence="2 3" key="1">
    <citation type="submission" date="2017-09" db="EMBL/GenBank/DDBJ databases">
        <title>WGS assembly of Aquilegia coerulea Goldsmith.</title>
        <authorList>
            <person name="Hodges S."/>
            <person name="Kramer E."/>
            <person name="Nordborg M."/>
            <person name="Tomkins J."/>
            <person name="Borevitz J."/>
            <person name="Derieg N."/>
            <person name="Yan J."/>
            <person name="Mihaltcheva S."/>
            <person name="Hayes R.D."/>
            <person name="Rokhsar D."/>
        </authorList>
    </citation>
    <scope>NUCLEOTIDE SEQUENCE [LARGE SCALE GENOMIC DNA]</scope>
    <source>
        <strain evidence="3">cv. Goldsmith</strain>
    </source>
</reference>
<protein>
    <submittedName>
        <fullName evidence="2">Uncharacterized protein</fullName>
    </submittedName>
</protein>